<dbReference type="PANTHER" id="PTHR47551:SF1">
    <property type="entry name" value="TUBULIN--TYROSINE LIGASE PBY1-RELATED"/>
    <property type="match status" value="1"/>
</dbReference>
<dbReference type="PRINTS" id="PR00080">
    <property type="entry name" value="SDRFAMILY"/>
</dbReference>
<sequence length="600" mass="63563">MSSTQGVVTVPTASLHGKVALITGAGRGIGRGCAIELGKRGASVVVNYANSKSSADEVCKIIEECGSGAKAISIQADVSKKAEIDRLFQEARKHFGKVDIVMSNSGTESWDKTEEITEEKYDHVFNLNARAQFFVGQAAWKYLEDNGRLILMSSIAAGLLGVHDHVLYNASKMAVIGMIKAFATDFGARGITVNGVAPGGIKSDMFTQNAWHYIPGGTPDWPADKIEKLMADHCPLKRCALPEDVARVVAFLASGDGGWVNGQVITISGGSSHQVTNDDGPPSTESSPYILPFVQTLQARGHTVSVVIPDAQRSWIGKAHIVGQDVTTVPYWPPATNPAVHDNTTSNNNNEPSPPHSSTHAANDTPSPPHPWILVNSTPATCAQLGLIPSLTPHNPAIDLVISGPNYGRNTTAVFALSSGTLGAALEAAVCGTRAIALSFAFFTRNTAVEVVKEACELGVQVCEKLAREAEWGDGRLYSVNVPLLAGVAGRSVRWTRMLQNSWSEGACFREVEGADGGGGAEAEEGRLRRGESGGEGGGGEGEWQKRHFKWAPRFTDVYDAVNKAGPGSDGWAVKEGETSVTAIRANFMHAGPSEGEVKL</sequence>
<keyword evidence="1" id="KW-0521">NADP</keyword>
<dbReference type="AlphaFoldDB" id="A0AAN7YL20"/>
<evidence type="ECO:0000256" key="2">
    <source>
        <dbReference type="SAM" id="MobiDB-lite"/>
    </source>
</evidence>
<dbReference type="InterPro" id="IPR036291">
    <property type="entry name" value="NAD(P)-bd_dom_sf"/>
</dbReference>
<feature type="region of interest" description="Disordered" evidence="2">
    <location>
        <begin position="514"/>
        <end position="545"/>
    </location>
</feature>
<evidence type="ECO:0000313" key="4">
    <source>
        <dbReference type="EMBL" id="KAK5118927.1"/>
    </source>
</evidence>
<feature type="compositionally biased region" description="Basic and acidic residues" evidence="2">
    <location>
        <begin position="524"/>
        <end position="533"/>
    </location>
</feature>
<evidence type="ECO:0000256" key="1">
    <source>
        <dbReference type="ARBA" id="ARBA00022857"/>
    </source>
</evidence>
<dbReference type="PRINTS" id="PR00081">
    <property type="entry name" value="GDHRDH"/>
</dbReference>
<dbReference type="Gene3D" id="3.40.1210.10">
    <property type="entry name" value="Survival protein SurE-like phosphatase/nucleotidase"/>
    <property type="match status" value="1"/>
</dbReference>
<protein>
    <recommendedName>
        <fullName evidence="3">Survival protein SurE-like phosphatase/nucleotidase domain-containing protein</fullName>
    </recommendedName>
</protein>
<dbReference type="Pfam" id="PF01975">
    <property type="entry name" value="SurE"/>
    <property type="match status" value="1"/>
</dbReference>
<dbReference type="Gene3D" id="3.40.50.720">
    <property type="entry name" value="NAD(P)-binding Rossmann-like Domain"/>
    <property type="match status" value="1"/>
</dbReference>
<dbReference type="InterPro" id="IPR002347">
    <property type="entry name" value="SDR_fam"/>
</dbReference>
<dbReference type="SUPFAM" id="SSF64167">
    <property type="entry name" value="SurE-like"/>
    <property type="match status" value="1"/>
</dbReference>
<dbReference type="GO" id="GO:0000932">
    <property type="term" value="C:P-body"/>
    <property type="evidence" value="ECO:0007669"/>
    <property type="project" value="TreeGrafter"/>
</dbReference>
<dbReference type="Proteomes" id="UP001310890">
    <property type="component" value="Unassembled WGS sequence"/>
</dbReference>
<dbReference type="PROSITE" id="PS00061">
    <property type="entry name" value="ADH_SHORT"/>
    <property type="match status" value="1"/>
</dbReference>
<feature type="compositionally biased region" description="Low complexity" evidence="2">
    <location>
        <begin position="341"/>
        <end position="360"/>
    </location>
</feature>
<evidence type="ECO:0000313" key="5">
    <source>
        <dbReference type="Proteomes" id="UP001310890"/>
    </source>
</evidence>
<dbReference type="InterPro" id="IPR036523">
    <property type="entry name" value="SurE-like_sf"/>
</dbReference>
<name>A0AAN7YL20_9PEZI</name>
<organism evidence="4 5">
    <name type="scientific">Meristemomyces frigidus</name>
    <dbReference type="NCBI Taxonomy" id="1508187"/>
    <lineage>
        <taxon>Eukaryota</taxon>
        <taxon>Fungi</taxon>
        <taxon>Dikarya</taxon>
        <taxon>Ascomycota</taxon>
        <taxon>Pezizomycotina</taxon>
        <taxon>Dothideomycetes</taxon>
        <taxon>Dothideomycetidae</taxon>
        <taxon>Mycosphaerellales</taxon>
        <taxon>Teratosphaeriaceae</taxon>
        <taxon>Meristemomyces</taxon>
    </lineage>
</organism>
<reference evidence="4" key="1">
    <citation type="submission" date="2023-08" db="EMBL/GenBank/DDBJ databases">
        <title>Black Yeasts Isolated from many extreme environments.</title>
        <authorList>
            <person name="Coleine C."/>
            <person name="Stajich J.E."/>
            <person name="Selbmann L."/>
        </authorList>
    </citation>
    <scope>NUCLEOTIDE SEQUENCE</scope>
    <source>
        <strain evidence="4">CCFEE 5401</strain>
    </source>
</reference>
<feature type="domain" description="Survival protein SurE-like phosphatase/nucleotidase" evidence="3">
    <location>
        <begin position="275"/>
        <end position="504"/>
    </location>
</feature>
<gene>
    <name evidence="4" type="ORF">LTR62_000138</name>
</gene>
<dbReference type="InterPro" id="IPR002828">
    <property type="entry name" value="SurE-like_Pase/nucleotidase"/>
</dbReference>
<dbReference type="Pfam" id="PF13561">
    <property type="entry name" value="adh_short_C2"/>
    <property type="match status" value="1"/>
</dbReference>
<proteinExistence type="predicted"/>
<feature type="region of interest" description="Disordered" evidence="2">
    <location>
        <begin position="333"/>
        <end position="373"/>
    </location>
</feature>
<dbReference type="EMBL" id="JAVRRL010000001">
    <property type="protein sequence ID" value="KAK5118927.1"/>
    <property type="molecule type" value="Genomic_DNA"/>
</dbReference>
<dbReference type="InterPro" id="IPR027746">
    <property type="entry name" value="TTL"/>
</dbReference>
<dbReference type="InterPro" id="IPR020904">
    <property type="entry name" value="Sc_DH/Rdtase_CS"/>
</dbReference>
<dbReference type="GO" id="GO:0016787">
    <property type="term" value="F:hydrolase activity"/>
    <property type="evidence" value="ECO:0007669"/>
    <property type="project" value="InterPro"/>
</dbReference>
<dbReference type="FunFam" id="3.40.50.720:FF:000084">
    <property type="entry name" value="Short-chain dehydrogenase reductase"/>
    <property type="match status" value="1"/>
</dbReference>
<accession>A0AAN7YL20</accession>
<dbReference type="PANTHER" id="PTHR47551">
    <property type="entry name" value="TUBULIN--TYROSINE LIGASE PBY1-RELATED"/>
    <property type="match status" value="1"/>
</dbReference>
<dbReference type="SUPFAM" id="SSF51735">
    <property type="entry name" value="NAD(P)-binding Rossmann-fold domains"/>
    <property type="match status" value="1"/>
</dbReference>
<comment type="caution">
    <text evidence="4">The sequence shown here is derived from an EMBL/GenBank/DDBJ whole genome shotgun (WGS) entry which is preliminary data.</text>
</comment>
<evidence type="ECO:0000259" key="3">
    <source>
        <dbReference type="Pfam" id="PF01975"/>
    </source>
</evidence>